<keyword evidence="1" id="KW-0547">Nucleotide-binding</keyword>
<keyword evidence="7" id="KW-1185">Reference proteome</keyword>
<dbReference type="PANTHER" id="PTHR12131:SF1">
    <property type="entry name" value="ATP-DEPENDENT RNA HELICASE SUPV3L1, MITOCHONDRIAL-RELATED"/>
    <property type="match status" value="1"/>
</dbReference>
<evidence type="ECO:0000256" key="1">
    <source>
        <dbReference type="ARBA" id="ARBA00022741"/>
    </source>
</evidence>
<accession>W0AJC3</accession>
<dbReference type="Pfam" id="PF00271">
    <property type="entry name" value="Helicase_C"/>
    <property type="match status" value="1"/>
</dbReference>
<dbReference type="GO" id="GO:0005524">
    <property type="term" value="F:ATP binding"/>
    <property type="evidence" value="ECO:0007669"/>
    <property type="project" value="UniProtKB-KW"/>
</dbReference>
<dbReference type="Proteomes" id="UP000018851">
    <property type="component" value="Chromosome"/>
</dbReference>
<dbReference type="KEGG" id="ssan:NX02_20620"/>
<keyword evidence="3" id="KW-0347">Helicase</keyword>
<dbReference type="RefSeq" id="WP_025293924.1">
    <property type="nucleotide sequence ID" value="NZ_CP006644.1"/>
</dbReference>
<dbReference type="GO" id="GO:0004386">
    <property type="term" value="F:helicase activity"/>
    <property type="evidence" value="ECO:0007669"/>
    <property type="project" value="UniProtKB-KW"/>
</dbReference>
<evidence type="ECO:0000256" key="4">
    <source>
        <dbReference type="ARBA" id="ARBA00022840"/>
    </source>
</evidence>
<dbReference type="SMART" id="SM00490">
    <property type="entry name" value="HELICc"/>
    <property type="match status" value="1"/>
</dbReference>
<name>W0AJC3_9SPHN</name>
<keyword evidence="4" id="KW-0067">ATP-binding</keyword>
<keyword evidence="2" id="KW-0378">Hydrolase</keyword>
<sequence length="852" mass="93292">MSAFARSAVTAVLGPTNTGKTHLAVERLCGHSSGMIGFPLRLLAREVYDRVVAIKGPREVALITGEEKIVPEGARWFLSTAESMPMERDFAFVALDESQLGADPERGHVFTDRLLHARGREETMILGSESMRPMIRALVRDAEIITRPRFSTLSYAGAKKLSRLPKRSVVVAFSAEEVYAVAEMLRRTRGGAAVVMGALSPRTRNAQVAMYQAGEVDYLVATDAIGMGLNMDVAHVAFASLSKFDGRRRRRLTLAEMAQIAGRAGRHQRDGTFGELALEGNETRRFLPEDIEAIEEHRFPPLDHLFWRDGDPDMASVDRLIEALEARPERPQLRAAPQAVDLAVLKRLAAEPYVGARARGERAVRRLWAACGLPDFRKTGAEAHSRLVSRIYGHLSEGQGHIPATWFADEIARLDNVQGDVEAIADRIAAARTWAYIAHRADWLAEPGRWADRTRTLEEKLSDALHQRLTQRFVDRRTSVLMRDLGAKGHDALPVTVEADGAVLVGGEHIGHLEGFRFRVDHQARHGDMKRLMAAAERRLGGELSRRATQLAAAPDEELMLATDVGRPVAIFWRGDIVARLEKGRGLLQPHVRLYKALDALSADDRSAVTERLAGWLQAQTRRHLKPVTALAAAARDPQVPPQIRALYAPLADAGGIAARADLDATVAGLDRTMRQQAGRLGVKIGTLDIFCPVLLKPEAARWRLALLAASEGSDMPELPQAGAAAVATPGDPMRFEAAVRAGYRPLGAQMLRIDLAERLARIAHDARTGGDGGGRAPFSPDPGLATSLGLRPPSFAQLMLALGFRPADAADDGRTGPRWVWRGLQRQRRRAVQRPGNAFAVLAEWRTADGH</sequence>
<evidence type="ECO:0000256" key="2">
    <source>
        <dbReference type="ARBA" id="ARBA00022801"/>
    </source>
</evidence>
<dbReference type="HOGENOM" id="CLU_008788_0_0_5"/>
<dbReference type="InterPro" id="IPR001650">
    <property type="entry name" value="Helicase_C-like"/>
</dbReference>
<evidence type="ECO:0000313" key="7">
    <source>
        <dbReference type="Proteomes" id="UP000018851"/>
    </source>
</evidence>
<dbReference type="InterPro" id="IPR055206">
    <property type="entry name" value="DEXQc_SUV3"/>
</dbReference>
<evidence type="ECO:0000256" key="3">
    <source>
        <dbReference type="ARBA" id="ARBA00022806"/>
    </source>
</evidence>
<evidence type="ECO:0000313" key="6">
    <source>
        <dbReference type="EMBL" id="AHE55765.1"/>
    </source>
</evidence>
<dbReference type="OrthoDB" id="9807155at2"/>
<dbReference type="STRING" id="1123269.NX02_20620"/>
<feature type="domain" description="Helicase C-terminal" evidence="5">
    <location>
        <begin position="156"/>
        <end position="313"/>
    </location>
</feature>
<dbReference type="SUPFAM" id="SSF52540">
    <property type="entry name" value="P-loop containing nucleoside triphosphate hydrolases"/>
    <property type="match status" value="2"/>
</dbReference>
<dbReference type="eggNOG" id="COG4581">
    <property type="taxonomic scope" value="Bacteria"/>
</dbReference>
<dbReference type="PATRIC" id="fig|1123269.5.peg.4029"/>
<dbReference type="Pfam" id="PF22527">
    <property type="entry name" value="DEXQc_Suv3"/>
    <property type="match status" value="1"/>
</dbReference>
<proteinExistence type="predicted"/>
<organism evidence="6 7">
    <name type="scientific">Sphingomonas sanxanigenens DSM 19645 = NX02</name>
    <dbReference type="NCBI Taxonomy" id="1123269"/>
    <lineage>
        <taxon>Bacteria</taxon>
        <taxon>Pseudomonadati</taxon>
        <taxon>Pseudomonadota</taxon>
        <taxon>Alphaproteobacteria</taxon>
        <taxon>Sphingomonadales</taxon>
        <taxon>Sphingomonadaceae</taxon>
        <taxon>Sphingomonas</taxon>
    </lineage>
</organism>
<dbReference type="PANTHER" id="PTHR12131">
    <property type="entry name" value="ATP-DEPENDENT RNA AND DNA HELICASE"/>
    <property type="match status" value="1"/>
</dbReference>
<reference evidence="6 7" key="1">
    <citation type="submission" date="2013-07" db="EMBL/GenBank/DDBJ databases">
        <title>Completed genome of Sphingomonas sanxanigenens NX02.</title>
        <authorList>
            <person name="Ma T."/>
            <person name="Huang H."/>
            <person name="Wu M."/>
            <person name="Li X."/>
            <person name="Li G."/>
        </authorList>
    </citation>
    <scope>NUCLEOTIDE SEQUENCE [LARGE SCALE GENOMIC DNA]</scope>
    <source>
        <strain evidence="6 7">NX02</strain>
    </source>
</reference>
<protein>
    <recommendedName>
        <fullName evidence="5">Helicase C-terminal domain-containing protein</fullName>
    </recommendedName>
</protein>
<dbReference type="AlphaFoldDB" id="W0AJC3"/>
<dbReference type="Gene3D" id="3.40.50.300">
    <property type="entry name" value="P-loop containing nucleotide triphosphate hydrolases"/>
    <property type="match status" value="2"/>
</dbReference>
<dbReference type="PROSITE" id="PS51194">
    <property type="entry name" value="HELICASE_CTER"/>
    <property type="match status" value="1"/>
</dbReference>
<dbReference type="InterPro" id="IPR027417">
    <property type="entry name" value="P-loop_NTPase"/>
</dbReference>
<dbReference type="InterPro" id="IPR050699">
    <property type="entry name" value="RNA-DNA_Helicase"/>
</dbReference>
<gene>
    <name evidence="6" type="ORF">NX02_20620</name>
</gene>
<evidence type="ECO:0000259" key="5">
    <source>
        <dbReference type="PROSITE" id="PS51194"/>
    </source>
</evidence>
<dbReference type="GO" id="GO:0016787">
    <property type="term" value="F:hydrolase activity"/>
    <property type="evidence" value="ECO:0007669"/>
    <property type="project" value="UniProtKB-KW"/>
</dbReference>
<dbReference type="EMBL" id="CP006644">
    <property type="protein sequence ID" value="AHE55765.1"/>
    <property type="molecule type" value="Genomic_DNA"/>
</dbReference>